<feature type="region of interest" description="Disordered" evidence="2">
    <location>
        <begin position="119"/>
        <end position="230"/>
    </location>
</feature>
<evidence type="ECO:0000256" key="1">
    <source>
        <dbReference type="SAM" id="Coils"/>
    </source>
</evidence>
<feature type="coiled-coil region" evidence="1">
    <location>
        <begin position="39"/>
        <end position="66"/>
    </location>
</feature>
<dbReference type="EMBL" id="LGRX02028782">
    <property type="protein sequence ID" value="KAK3247631.1"/>
    <property type="molecule type" value="Genomic_DNA"/>
</dbReference>
<reference evidence="3 4" key="1">
    <citation type="journal article" date="2015" name="Genome Biol. Evol.">
        <title>Comparative Genomics of a Bacterivorous Green Alga Reveals Evolutionary Causalities and Consequences of Phago-Mixotrophic Mode of Nutrition.</title>
        <authorList>
            <person name="Burns J.A."/>
            <person name="Paasch A."/>
            <person name="Narechania A."/>
            <person name="Kim E."/>
        </authorList>
    </citation>
    <scope>NUCLEOTIDE SEQUENCE [LARGE SCALE GENOMIC DNA]</scope>
    <source>
        <strain evidence="3 4">PLY_AMNH</strain>
    </source>
</reference>
<gene>
    <name evidence="3" type="ORF">CYMTET_42874</name>
</gene>
<evidence type="ECO:0000313" key="4">
    <source>
        <dbReference type="Proteomes" id="UP001190700"/>
    </source>
</evidence>
<protein>
    <submittedName>
        <fullName evidence="3">Uncharacterized protein</fullName>
    </submittedName>
</protein>
<keyword evidence="4" id="KW-1185">Reference proteome</keyword>
<sequence length="230" mass="25246">MAQRDLAADQAVTKSLETAFEAATRPAQESLTPESRQLLRAINDQIKQLKTQTEKAATEAEAAAANRHRDLHTGIGNFHESYRETGAAMVVSLKSMTTNLEITAQHLLKSFGQTDLPESEPVAAAEEADKQIPMDTASIERSPEAQDGKVAKKKFHIPKHYFQQTSNVRKQPNEKPVDEPPAKVRVGEKVARGTAKATAPSTSLVLKAASSRPTRSNPQKRSKEDRDKIE</sequence>
<accession>A0AAE0C3B0</accession>
<proteinExistence type="predicted"/>
<dbReference type="AlphaFoldDB" id="A0AAE0C3B0"/>
<feature type="compositionally biased region" description="Basic and acidic residues" evidence="2">
    <location>
        <begin position="171"/>
        <end position="191"/>
    </location>
</feature>
<name>A0AAE0C3B0_9CHLO</name>
<feature type="compositionally biased region" description="Basic and acidic residues" evidence="2">
    <location>
        <begin position="221"/>
        <end position="230"/>
    </location>
</feature>
<dbReference type="Proteomes" id="UP001190700">
    <property type="component" value="Unassembled WGS sequence"/>
</dbReference>
<keyword evidence="1" id="KW-0175">Coiled coil</keyword>
<evidence type="ECO:0000313" key="3">
    <source>
        <dbReference type="EMBL" id="KAK3247631.1"/>
    </source>
</evidence>
<organism evidence="3 4">
    <name type="scientific">Cymbomonas tetramitiformis</name>
    <dbReference type="NCBI Taxonomy" id="36881"/>
    <lineage>
        <taxon>Eukaryota</taxon>
        <taxon>Viridiplantae</taxon>
        <taxon>Chlorophyta</taxon>
        <taxon>Pyramimonadophyceae</taxon>
        <taxon>Pyramimonadales</taxon>
        <taxon>Pyramimonadaceae</taxon>
        <taxon>Cymbomonas</taxon>
    </lineage>
</organism>
<comment type="caution">
    <text evidence="3">The sequence shown here is derived from an EMBL/GenBank/DDBJ whole genome shotgun (WGS) entry which is preliminary data.</text>
</comment>
<evidence type="ECO:0000256" key="2">
    <source>
        <dbReference type="SAM" id="MobiDB-lite"/>
    </source>
</evidence>
<feature type="compositionally biased region" description="Basic and acidic residues" evidence="2">
    <location>
        <begin position="141"/>
        <end position="150"/>
    </location>
</feature>